<dbReference type="GO" id="GO:0043565">
    <property type="term" value="F:sequence-specific DNA binding"/>
    <property type="evidence" value="ECO:0007669"/>
    <property type="project" value="InterPro"/>
</dbReference>
<dbReference type="SMART" id="SM00342">
    <property type="entry name" value="HTH_ARAC"/>
    <property type="match status" value="1"/>
</dbReference>
<dbReference type="PANTHER" id="PTHR43280:SF28">
    <property type="entry name" value="HTH-TYPE TRANSCRIPTIONAL ACTIVATOR RHAS"/>
    <property type="match status" value="1"/>
</dbReference>
<keyword evidence="3" id="KW-0804">Transcription</keyword>
<keyword evidence="2 5" id="KW-0238">DNA-binding</keyword>
<keyword evidence="1" id="KW-0805">Transcription regulation</keyword>
<organism evidence="5 6">
    <name type="scientific">Sphingobacterium wenxiniae</name>
    <dbReference type="NCBI Taxonomy" id="683125"/>
    <lineage>
        <taxon>Bacteria</taxon>
        <taxon>Pseudomonadati</taxon>
        <taxon>Bacteroidota</taxon>
        <taxon>Sphingobacteriia</taxon>
        <taxon>Sphingobacteriales</taxon>
        <taxon>Sphingobacteriaceae</taxon>
        <taxon>Sphingobacterium</taxon>
    </lineage>
</organism>
<dbReference type="EMBL" id="FOZZ01000003">
    <property type="protein sequence ID" value="SFS59540.1"/>
    <property type="molecule type" value="Genomic_DNA"/>
</dbReference>
<protein>
    <submittedName>
        <fullName evidence="5">AraC-type DNA-binding protein</fullName>
    </submittedName>
</protein>
<dbReference type="PROSITE" id="PS01124">
    <property type="entry name" value="HTH_ARAC_FAMILY_2"/>
    <property type="match status" value="1"/>
</dbReference>
<reference evidence="5 6" key="1">
    <citation type="submission" date="2016-10" db="EMBL/GenBank/DDBJ databases">
        <authorList>
            <person name="de Groot N.N."/>
        </authorList>
    </citation>
    <scope>NUCLEOTIDE SEQUENCE [LARGE SCALE GENOMIC DNA]</scope>
    <source>
        <strain evidence="5 6">DSM 22789</strain>
    </source>
</reference>
<dbReference type="PANTHER" id="PTHR43280">
    <property type="entry name" value="ARAC-FAMILY TRANSCRIPTIONAL REGULATOR"/>
    <property type="match status" value="1"/>
</dbReference>
<dbReference type="GO" id="GO:0003700">
    <property type="term" value="F:DNA-binding transcription factor activity"/>
    <property type="evidence" value="ECO:0007669"/>
    <property type="project" value="InterPro"/>
</dbReference>
<dbReference type="InterPro" id="IPR018060">
    <property type="entry name" value="HTH_AraC"/>
</dbReference>
<sequence>MEKTDLVRFSNDQAIYTNKHFDGYLAFLPEPAQDDGLPSQTDTALTSITPHLSYRSFYGKEFCWFEFKNSRLSTNLRLQITARENHLWLLINMRTGIFVNLGNVCLVPQDMLLCYHTLVPHHDIDLRADSNWFLLLGIDGRIIDDLTEEYTQLQELFITTAENLPYRTIGTVNVQVRLKRIMEALHQIKFRPFSTYYHLANWNMRFFQSVFQQMQAQSIEKTDYEIDLYYKAIAYIRENYCDDQINIETIANALHVSESTLKRAFQGKSFSVAEQITEFRLQKARELIRSTNQPISRIAYTLNFACPKHFKRLFIKRFLLSPLEYRDSINLKRLF</sequence>
<dbReference type="Pfam" id="PF12833">
    <property type="entry name" value="HTH_18"/>
    <property type="match status" value="1"/>
</dbReference>
<dbReference type="Proteomes" id="UP000198785">
    <property type="component" value="Unassembled WGS sequence"/>
</dbReference>
<dbReference type="AlphaFoldDB" id="A0A1I6R4R0"/>
<evidence type="ECO:0000256" key="2">
    <source>
        <dbReference type="ARBA" id="ARBA00023125"/>
    </source>
</evidence>
<evidence type="ECO:0000256" key="1">
    <source>
        <dbReference type="ARBA" id="ARBA00023015"/>
    </source>
</evidence>
<dbReference type="SUPFAM" id="SSF46689">
    <property type="entry name" value="Homeodomain-like"/>
    <property type="match status" value="1"/>
</dbReference>
<dbReference type="Gene3D" id="1.10.10.60">
    <property type="entry name" value="Homeodomain-like"/>
    <property type="match status" value="1"/>
</dbReference>
<dbReference type="RefSeq" id="WP_093364190.1">
    <property type="nucleotide sequence ID" value="NZ_FOZZ01000003.1"/>
</dbReference>
<keyword evidence="6" id="KW-1185">Reference proteome</keyword>
<name>A0A1I6R4R0_9SPHI</name>
<gene>
    <name evidence="5" type="ORF">SAMN05660206_10380</name>
</gene>
<evidence type="ECO:0000259" key="4">
    <source>
        <dbReference type="PROSITE" id="PS01124"/>
    </source>
</evidence>
<dbReference type="STRING" id="683125.SAMN05660206_10380"/>
<proteinExistence type="predicted"/>
<evidence type="ECO:0000313" key="6">
    <source>
        <dbReference type="Proteomes" id="UP000198785"/>
    </source>
</evidence>
<accession>A0A1I6R4R0</accession>
<dbReference type="OrthoDB" id="2666928at2"/>
<evidence type="ECO:0000256" key="3">
    <source>
        <dbReference type="ARBA" id="ARBA00023163"/>
    </source>
</evidence>
<feature type="domain" description="HTH araC/xylS-type" evidence="4">
    <location>
        <begin position="230"/>
        <end position="328"/>
    </location>
</feature>
<evidence type="ECO:0000313" key="5">
    <source>
        <dbReference type="EMBL" id="SFS59540.1"/>
    </source>
</evidence>
<dbReference type="InterPro" id="IPR009057">
    <property type="entry name" value="Homeodomain-like_sf"/>
</dbReference>